<keyword evidence="5 7" id="KW-0949">S-adenosyl-L-methionine</keyword>
<dbReference type="NCBIfam" id="TIGR00755">
    <property type="entry name" value="ksgA"/>
    <property type="match status" value="1"/>
</dbReference>
<evidence type="ECO:0000259" key="9">
    <source>
        <dbReference type="SMART" id="SM00650"/>
    </source>
</evidence>
<dbReference type="EMBL" id="JACHGY010000001">
    <property type="protein sequence ID" value="MBB6428800.1"/>
    <property type="molecule type" value="Genomic_DNA"/>
</dbReference>
<keyword evidence="4 7" id="KW-0808">Transferase</keyword>
<evidence type="ECO:0000313" key="11">
    <source>
        <dbReference type="Proteomes" id="UP000541810"/>
    </source>
</evidence>
<protein>
    <recommendedName>
        <fullName evidence="7">Ribosomal RNA small subunit methyltransferase A</fullName>
        <ecNumber evidence="7">2.1.1.182</ecNumber>
    </recommendedName>
    <alternativeName>
        <fullName evidence="7">16S rRNA (adenine(1518)-N(6)/adenine(1519)-N(6))-dimethyltransferase</fullName>
    </alternativeName>
    <alternativeName>
        <fullName evidence="7">16S rRNA dimethyladenosine transferase</fullName>
    </alternativeName>
    <alternativeName>
        <fullName evidence="7">16S rRNA dimethylase</fullName>
    </alternativeName>
    <alternativeName>
        <fullName evidence="7">S-adenosylmethionine-6-N', N'-adenosyl(rRNA) dimethyltransferase</fullName>
    </alternativeName>
</protein>
<dbReference type="InterPro" id="IPR029063">
    <property type="entry name" value="SAM-dependent_MTases_sf"/>
</dbReference>
<dbReference type="InterPro" id="IPR023165">
    <property type="entry name" value="rRNA_Ade_diMease-like_C"/>
</dbReference>
<dbReference type="GO" id="GO:0005829">
    <property type="term" value="C:cytosol"/>
    <property type="evidence" value="ECO:0007669"/>
    <property type="project" value="TreeGrafter"/>
</dbReference>
<dbReference type="AlphaFoldDB" id="A0A7X0H6P1"/>
<feature type="binding site" evidence="7 8">
    <location>
        <position position="137"/>
    </location>
    <ligand>
        <name>S-adenosyl-L-methionine</name>
        <dbReference type="ChEBI" id="CHEBI:59789"/>
    </ligand>
</feature>
<keyword evidence="6 7" id="KW-0694">RNA-binding</keyword>
<evidence type="ECO:0000256" key="4">
    <source>
        <dbReference type="ARBA" id="ARBA00022679"/>
    </source>
</evidence>
<feature type="domain" description="Ribosomal RNA adenine methylase transferase N-terminal" evidence="9">
    <location>
        <begin position="33"/>
        <end position="222"/>
    </location>
</feature>
<evidence type="ECO:0000256" key="8">
    <source>
        <dbReference type="PROSITE-ProRule" id="PRU01026"/>
    </source>
</evidence>
<proteinExistence type="inferred from homology"/>
<comment type="similarity">
    <text evidence="7">Belongs to the class I-like SAM-binding methyltransferase superfamily. rRNA adenine N(6)-methyltransferase family. RsmA subfamily.</text>
</comment>
<name>A0A7X0H6P1_9BACT</name>
<dbReference type="PANTHER" id="PTHR11727:SF7">
    <property type="entry name" value="DIMETHYLADENOSINE TRANSFERASE-RELATED"/>
    <property type="match status" value="1"/>
</dbReference>
<gene>
    <name evidence="7" type="primary">rsmA</name>
    <name evidence="7" type="synonym">ksgA</name>
    <name evidence="10" type="ORF">HNQ40_000606</name>
</gene>
<evidence type="ECO:0000256" key="2">
    <source>
        <dbReference type="ARBA" id="ARBA00022552"/>
    </source>
</evidence>
<keyword evidence="3 7" id="KW-0489">Methyltransferase</keyword>
<evidence type="ECO:0000256" key="6">
    <source>
        <dbReference type="ARBA" id="ARBA00022884"/>
    </source>
</evidence>
<feature type="binding site" evidence="7 8">
    <location>
        <position position="28"/>
    </location>
    <ligand>
        <name>S-adenosyl-L-methionine</name>
        <dbReference type="ChEBI" id="CHEBI:59789"/>
    </ligand>
</feature>
<feature type="binding site" evidence="7 8">
    <location>
        <position position="53"/>
    </location>
    <ligand>
        <name>S-adenosyl-L-methionine</name>
        <dbReference type="ChEBI" id="CHEBI:59789"/>
    </ligand>
</feature>
<feature type="binding site" evidence="7 8">
    <location>
        <position position="74"/>
    </location>
    <ligand>
        <name>S-adenosyl-L-methionine</name>
        <dbReference type="ChEBI" id="CHEBI:59789"/>
    </ligand>
</feature>
<comment type="function">
    <text evidence="7">Specifically dimethylates two adjacent adenosines (A1518 and A1519) in the loop of a conserved hairpin near the 3'-end of 16S rRNA in the 30S particle. May play a critical role in biogenesis of 30S subunits.</text>
</comment>
<evidence type="ECO:0000256" key="5">
    <source>
        <dbReference type="ARBA" id="ARBA00022691"/>
    </source>
</evidence>
<dbReference type="Pfam" id="PF00398">
    <property type="entry name" value="RrnaAD"/>
    <property type="match status" value="1"/>
</dbReference>
<evidence type="ECO:0000256" key="3">
    <source>
        <dbReference type="ARBA" id="ARBA00022603"/>
    </source>
</evidence>
<evidence type="ECO:0000256" key="7">
    <source>
        <dbReference type="HAMAP-Rule" id="MF_00607"/>
    </source>
</evidence>
<reference evidence="10 11" key="1">
    <citation type="submission" date="2020-08" db="EMBL/GenBank/DDBJ databases">
        <title>Genomic Encyclopedia of Type Strains, Phase IV (KMG-IV): sequencing the most valuable type-strain genomes for metagenomic binning, comparative biology and taxonomic classification.</title>
        <authorList>
            <person name="Goeker M."/>
        </authorList>
    </citation>
    <scope>NUCLEOTIDE SEQUENCE [LARGE SCALE GENOMIC DNA]</scope>
    <source>
        <strain evidence="10 11">DSM 103725</strain>
    </source>
</reference>
<dbReference type="GO" id="GO:0052908">
    <property type="term" value="F:16S rRNA (adenine(1518)-N(6)/adenine(1519)-N(6))-dimethyltransferase activity"/>
    <property type="evidence" value="ECO:0007669"/>
    <property type="project" value="UniProtKB-EC"/>
</dbReference>
<dbReference type="Gene3D" id="3.40.50.150">
    <property type="entry name" value="Vaccinia Virus protein VP39"/>
    <property type="match status" value="1"/>
</dbReference>
<dbReference type="PROSITE" id="PS01131">
    <property type="entry name" value="RRNA_A_DIMETH"/>
    <property type="match status" value="1"/>
</dbReference>
<dbReference type="PANTHER" id="PTHR11727">
    <property type="entry name" value="DIMETHYLADENOSINE TRANSFERASE"/>
    <property type="match status" value="1"/>
</dbReference>
<dbReference type="InterPro" id="IPR020598">
    <property type="entry name" value="rRNA_Ade_methylase_Trfase_N"/>
</dbReference>
<dbReference type="PROSITE" id="PS51689">
    <property type="entry name" value="SAM_RNA_A_N6_MT"/>
    <property type="match status" value="1"/>
</dbReference>
<dbReference type="FunFam" id="3.40.50.150:FF:000023">
    <property type="entry name" value="Ribosomal RNA small subunit methyltransferase A"/>
    <property type="match status" value="1"/>
</dbReference>
<evidence type="ECO:0000256" key="1">
    <source>
        <dbReference type="ARBA" id="ARBA00022490"/>
    </source>
</evidence>
<evidence type="ECO:0000313" key="10">
    <source>
        <dbReference type="EMBL" id="MBB6428800.1"/>
    </source>
</evidence>
<dbReference type="InterPro" id="IPR020596">
    <property type="entry name" value="rRNA_Ade_Mease_Trfase_CS"/>
</dbReference>
<feature type="binding site" evidence="7 8">
    <location>
        <position position="26"/>
    </location>
    <ligand>
        <name>S-adenosyl-L-methionine</name>
        <dbReference type="ChEBI" id="CHEBI:59789"/>
    </ligand>
</feature>
<dbReference type="Proteomes" id="UP000541810">
    <property type="component" value="Unassembled WGS sequence"/>
</dbReference>
<organism evidence="10 11">
    <name type="scientific">Algisphaera agarilytica</name>
    <dbReference type="NCBI Taxonomy" id="1385975"/>
    <lineage>
        <taxon>Bacteria</taxon>
        <taxon>Pseudomonadati</taxon>
        <taxon>Planctomycetota</taxon>
        <taxon>Phycisphaerae</taxon>
        <taxon>Phycisphaerales</taxon>
        <taxon>Phycisphaeraceae</taxon>
        <taxon>Algisphaera</taxon>
    </lineage>
</organism>
<dbReference type="RefSeq" id="WP_184676262.1">
    <property type="nucleotide sequence ID" value="NZ_JACHGY010000001.1"/>
</dbReference>
<keyword evidence="1 7" id="KW-0963">Cytoplasm</keyword>
<accession>A0A7X0H6P1</accession>
<dbReference type="GO" id="GO:0003723">
    <property type="term" value="F:RNA binding"/>
    <property type="evidence" value="ECO:0007669"/>
    <property type="project" value="UniProtKB-UniRule"/>
</dbReference>
<dbReference type="InterPro" id="IPR011530">
    <property type="entry name" value="rRNA_adenine_dimethylase"/>
</dbReference>
<comment type="subcellular location">
    <subcellularLocation>
        <location evidence="7">Cytoplasm</location>
    </subcellularLocation>
</comment>
<dbReference type="EC" id="2.1.1.182" evidence="7"/>
<dbReference type="SMART" id="SM00650">
    <property type="entry name" value="rADc"/>
    <property type="match status" value="1"/>
</dbReference>
<keyword evidence="2 7" id="KW-0698">rRNA processing</keyword>
<dbReference type="Gene3D" id="1.10.8.100">
    <property type="entry name" value="Ribosomal RNA adenine dimethylase-like, domain 2"/>
    <property type="match status" value="1"/>
</dbReference>
<comment type="caution">
    <text evidence="10">The sequence shown here is derived from an EMBL/GenBank/DDBJ whole genome shotgun (WGS) entry which is preliminary data.</text>
</comment>
<feature type="binding site" evidence="7 8">
    <location>
        <position position="104"/>
    </location>
    <ligand>
        <name>S-adenosyl-L-methionine</name>
        <dbReference type="ChEBI" id="CHEBI:59789"/>
    </ligand>
</feature>
<comment type="catalytic activity">
    <reaction evidence="7">
        <text>adenosine(1518)/adenosine(1519) in 16S rRNA + 4 S-adenosyl-L-methionine = N(6)-dimethyladenosine(1518)/N(6)-dimethyladenosine(1519) in 16S rRNA + 4 S-adenosyl-L-homocysteine + 4 H(+)</text>
        <dbReference type="Rhea" id="RHEA:19609"/>
        <dbReference type="Rhea" id="RHEA-COMP:10232"/>
        <dbReference type="Rhea" id="RHEA-COMP:10233"/>
        <dbReference type="ChEBI" id="CHEBI:15378"/>
        <dbReference type="ChEBI" id="CHEBI:57856"/>
        <dbReference type="ChEBI" id="CHEBI:59789"/>
        <dbReference type="ChEBI" id="CHEBI:74411"/>
        <dbReference type="ChEBI" id="CHEBI:74493"/>
        <dbReference type="EC" id="2.1.1.182"/>
    </reaction>
</comment>
<dbReference type="InterPro" id="IPR001737">
    <property type="entry name" value="KsgA/Erm"/>
</dbReference>
<dbReference type="CDD" id="cd02440">
    <property type="entry name" value="AdoMet_MTases"/>
    <property type="match status" value="1"/>
</dbReference>
<keyword evidence="11" id="KW-1185">Reference proteome</keyword>
<sequence length="287" mass="30839">MAQTLSEIKTLLAAHGLRPKHKFGQNFLHDGNHMRRIMDAADLQAGDVVLEVGPGTGALTERLLEVGAEVVAVEIDTDLEPVLTHRMAGLPDGQGDRFTLVVGDALAGKHTINPAVIEPTMARVASSGRESFKLIANLPYHVASPLMANLAVDHPAMSDAVVMIQKEVADRLEAKPGSKAYGPLGILIQTLCEVRTVGTLAPGCFWPPPKVASTVVHLKRRPQPLTDDPKAFSATLKTLFTKRRKQLGSILGRDTELPEGISHDTRPDALTVEQLIALAEMLGSDIK</sequence>
<dbReference type="SUPFAM" id="SSF53335">
    <property type="entry name" value="S-adenosyl-L-methionine-dependent methyltransferases"/>
    <property type="match status" value="1"/>
</dbReference>
<dbReference type="HAMAP" id="MF_00607">
    <property type="entry name" value="16SrRNA_methyltr_A"/>
    <property type="match status" value="1"/>
</dbReference>